<keyword evidence="2" id="KW-0503">Monooxygenase</keyword>
<evidence type="ECO:0000259" key="3">
    <source>
        <dbReference type="Pfam" id="PF00296"/>
    </source>
</evidence>
<reference evidence="4 5" key="1">
    <citation type="journal article" date="2019" name="Microb. Cell Fact.">
        <title>Exploring novel herbicidin analogues by transcriptional regulator overexpression and MS/MS molecular networking.</title>
        <authorList>
            <person name="Shi Y."/>
            <person name="Gu R."/>
            <person name="Li Y."/>
            <person name="Wang X."/>
            <person name="Ren W."/>
            <person name="Li X."/>
            <person name="Wang L."/>
            <person name="Xie Y."/>
            <person name="Hong B."/>
        </authorList>
    </citation>
    <scope>NUCLEOTIDE SEQUENCE [LARGE SCALE GENOMIC DNA]</scope>
    <source>
        <strain evidence="4 5">US-43</strain>
    </source>
</reference>
<dbReference type="AlphaFoldDB" id="A0A5N5W8Q8"/>
<dbReference type="EMBL" id="VOKX01000026">
    <property type="protein sequence ID" value="KAB7845593.1"/>
    <property type="molecule type" value="Genomic_DNA"/>
</dbReference>
<accession>A0A5N5W8Q8</accession>
<dbReference type="PANTHER" id="PTHR30137">
    <property type="entry name" value="LUCIFERASE-LIKE MONOOXYGENASE"/>
    <property type="match status" value="1"/>
</dbReference>
<organism evidence="4 5">
    <name type="scientific">Streptomyces mobaraensis</name>
    <name type="common">Streptoverticillium mobaraense</name>
    <dbReference type="NCBI Taxonomy" id="35621"/>
    <lineage>
        <taxon>Bacteria</taxon>
        <taxon>Bacillati</taxon>
        <taxon>Actinomycetota</taxon>
        <taxon>Actinomycetes</taxon>
        <taxon>Kitasatosporales</taxon>
        <taxon>Streptomycetaceae</taxon>
        <taxon>Streptomyces</taxon>
    </lineage>
</organism>
<gene>
    <name evidence="4" type="ORF">FRZ00_14065</name>
</gene>
<evidence type="ECO:0000256" key="1">
    <source>
        <dbReference type="ARBA" id="ARBA00023002"/>
    </source>
</evidence>
<feature type="domain" description="Luciferase-like" evidence="3">
    <location>
        <begin position="1"/>
        <end position="312"/>
    </location>
</feature>
<dbReference type="Proteomes" id="UP000327000">
    <property type="component" value="Unassembled WGS sequence"/>
</dbReference>
<dbReference type="OrthoDB" id="7903015at2"/>
<dbReference type="GO" id="GO:0005829">
    <property type="term" value="C:cytosol"/>
    <property type="evidence" value="ECO:0007669"/>
    <property type="project" value="TreeGrafter"/>
</dbReference>
<evidence type="ECO:0000313" key="4">
    <source>
        <dbReference type="EMBL" id="KAB7845593.1"/>
    </source>
</evidence>
<dbReference type="InterPro" id="IPR036661">
    <property type="entry name" value="Luciferase-like_sf"/>
</dbReference>
<sequence length="360" mass="39606">MEAGINFFPDVHHRDKAADRYFAECLELVELADGLGYHHIRIVEHYFHQYGGYSPNPIVFLAAAAARSRNLRLITGAVLPAFNHPLKLAGEIGMLDAISGGRLEVGFARAFLPHEFQRFGVDMDTSRARFDEGVDAVRRLLTEEDAAFDGRFHSFPSTTSLPRPTQRPHPPLWVAALSSEQSFRRAGELGCGVMANPLAADTLRTYLEIYRTAWQAAGHPGRGRVMLAFHMHCAPDRRTAEARAEEPVNAYLRSLAAAASDWTSGASSADYPGYRQMIEKLAADDFHSVRARSAALVGTPDDVVDRLWEVHDRCGGFEVASLQVNFSTLDPVLAAESVALFGERALPRLRAERGPGPRAA</sequence>
<dbReference type="InterPro" id="IPR011251">
    <property type="entry name" value="Luciferase-like_dom"/>
</dbReference>
<dbReference type="GO" id="GO:0004497">
    <property type="term" value="F:monooxygenase activity"/>
    <property type="evidence" value="ECO:0007669"/>
    <property type="project" value="UniProtKB-KW"/>
</dbReference>
<dbReference type="Pfam" id="PF00296">
    <property type="entry name" value="Bac_luciferase"/>
    <property type="match status" value="1"/>
</dbReference>
<dbReference type="SUPFAM" id="SSF51679">
    <property type="entry name" value="Bacterial luciferase-like"/>
    <property type="match status" value="1"/>
</dbReference>
<dbReference type="GO" id="GO:0016705">
    <property type="term" value="F:oxidoreductase activity, acting on paired donors, with incorporation or reduction of molecular oxygen"/>
    <property type="evidence" value="ECO:0007669"/>
    <property type="project" value="InterPro"/>
</dbReference>
<dbReference type="InterPro" id="IPR050766">
    <property type="entry name" value="Bact_Lucif_Oxidored"/>
</dbReference>
<evidence type="ECO:0000313" key="5">
    <source>
        <dbReference type="Proteomes" id="UP000327000"/>
    </source>
</evidence>
<evidence type="ECO:0000256" key="2">
    <source>
        <dbReference type="ARBA" id="ARBA00023033"/>
    </source>
</evidence>
<dbReference type="Gene3D" id="3.20.20.30">
    <property type="entry name" value="Luciferase-like domain"/>
    <property type="match status" value="1"/>
</dbReference>
<dbReference type="RefSeq" id="WP_004940120.1">
    <property type="nucleotide sequence ID" value="NZ_JBFADJ010000005.1"/>
</dbReference>
<name>A0A5N5W8Q8_STRMB</name>
<protein>
    <submittedName>
        <fullName evidence="4">LLM class flavin-dependent oxidoreductase</fullName>
    </submittedName>
</protein>
<dbReference type="PANTHER" id="PTHR30137:SF8">
    <property type="entry name" value="BLR5498 PROTEIN"/>
    <property type="match status" value="1"/>
</dbReference>
<proteinExistence type="predicted"/>
<comment type="caution">
    <text evidence="4">The sequence shown here is derived from an EMBL/GenBank/DDBJ whole genome shotgun (WGS) entry which is preliminary data.</text>
</comment>
<keyword evidence="1" id="KW-0560">Oxidoreductase</keyword>
<keyword evidence="5" id="KW-1185">Reference proteome</keyword>